<name>A0A2B7ZMD0_9EURO</name>
<gene>
    <name evidence="1" type="ORF">GX50_02604</name>
</gene>
<protein>
    <submittedName>
        <fullName evidence="1">Phosphinothricin acetyltransferase</fullName>
    </submittedName>
</protein>
<evidence type="ECO:0000313" key="1">
    <source>
        <dbReference type="EMBL" id="PGH34521.1"/>
    </source>
</evidence>
<organism evidence="1 2">
    <name type="scientific">[Emmonsia] crescens</name>
    <dbReference type="NCBI Taxonomy" id="73230"/>
    <lineage>
        <taxon>Eukaryota</taxon>
        <taxon>Fungi</taxon>
        <taxon>Dikarya</taxon>
        <taxon>Ascomycota</taxon>
        <taxon>Pezizomycotina</taxon>
        <taxon>Eurotiomycetes</taxon>
        <taxon>Eurotiomycetidae</taxon>
        <taxon>Onygenales</taxon>
        <taxon>Ajellomycetaceae</taxon>
        <taxon>Emergomyces</taxon>
    </lineage>
</organism>
<keyword evidence="2" id="KW-1185">Reference proteome</keyword>
<dbReference type="AlphaFoldDB" id="A0A2B7ZMD0"/>
<dbReference type="EMBL" id="PDND01000038">
    <property type="protein sequence ID" value="PGH34521.1"/>
    <property type="molecule type" value="Genomic_DNA"/>
</dbReference>
<evidence type="ECO:0000313" key="2">
    <source>
        <dbReference type="Proteomes" id="UP000226031"/>
    </source>
</evidence>
<dbReference type="Gene3D" id="3.40.630.30">
    <property type="match status" value="1"/>
</dbReference>
<reference evidence="1 2" key="1">
    <citation type="submission" date="2017-10" db="EMBL/GenBank/DDBJ databases">
        <title>Comparative genomics in systemic dimorphic fungi from Ajellomycetaceae.</title>
        <authorList>
            <person name="Munoz J.F."/>
            <person name="Mcewen J.G."/>
            <person name="Clay O.K."/>
            <person name="Cuomo C.A."/>
        </authorList>
    </citation>
    <scope>NUCLEOTIDE SEQUENCE [LARGE SCALE GENOMIC DNA]</scope>
    <source>
        <strain evidence="1 2">UAMH4076</strain>
    </source>
</reference>
<dbReference type="SUPFAM" id="SSF55729">
    <property type="entry name" value="Acyl-CoA N-acyltransferases (Nat)"/>
    <property type="match status" value="1"/>
</dbReference>
<comment type="caution">
    <text evidence="1">The sequence shown here is derived from an EMBL/GenBank/DDBJ whole genome shotgun (WGS) entry which is preliminary data.</text>
</comment>
<dbReference type="Proteomes" id="UP000226031">
    <property type="component" value="Unassembled WGS sequence"/>
</dbReference>
<dbReference type="STRING" id="73230.A0A2B7ZMD0"/>
<proteinExistence type="predicted"/>
<dbReference type="InterPro" id="IPR016181">
    <property type="entry name" value="Acyl_CoA_acyltransferase"/>
</dbReference>
<dbReference type="VEuPathDB" id="FungiDB:EMCG_04207"/>
<accession>A0A2B7ZMD0</accession>
<sequence length="97" mass="10879">MSLFVHPAYQSHVIGSILLSSLIEALKEAKHLSCEFVGDAGYEVHVHEGVKVKNILAIMAVNPEGKNRGEGLRDWYVKRGFMERGRMKEVGSKHEKC</sequence>
<keyword evidence="1" id="KW-0808">Transferase</keyword>
<dbReference type="GO" id="GO:0016740">
    <property type="term" value="F:transferase activity"/>
    <property type="evidence" value="ECO:0007669"/>
    <property type="project" value="UniProtKB-KW"/>
</dbReference>